<feature type="compositionally biased region" description="Gly residues" evidence="1">
    <location>
        <begin position="310"/>
        <end position="327"/>
    </location>
</feature>
<dbReference type="Pfam" id="PF04536">
    <property type="entry name" value="TPM_phosphatase"/>
    <property type="match status" value="1"/>
</dbReference>
<feature type="transmembrane region" description="Helical" evidence="2">
    <location>
        <begin position="227"/>
        <end position="244"/>
    </location>
</feature>
<feature type="region of interest" description="Disordered" evidence="1">
    <location>
        <begin position="281"/>
        <end position="327"/>
    </location>
</feature>
<proteinExistence type="predicted"/>
<keyword evidence="2" id="KW-1133">Transmembrane helix</keyword>
<reference evidence="4 5" key="1">
    <citation type="submission" date="2021-08" db="EMBL/GenBank/DDBJ databases">
        <title>Complete genome sequence of Leptospira kobayashii strain E30.</title>
        <authorList>
            <person name="Nakao R."/>
            <person name="Nakamura S."/>
            <person name="Masuzawa T."/>
            <person name="Koizumi N."/>
        </authorList>
    </citation>
    <scope>NUCLEOTIDE SEQUENCE [LARGE SCALE GENOMIC DNA]</scope>
    <source>
        <strain evidence="4 5">E30</strain>
    </source>
</reference>
<keyword evidence="2" id="KW-0812">Transmembrane</keyword>
<dbReference type="PANTHER" id="PTHR30373">
    <property type="entry name" value="UPF0603 PROTEIN YGCG"/>
    <property type="match status" value="1"/>
</dbReference>
<sequence>MQNIRVSFFPFRVLTFLLSIFLFSPNLLIAKEVPKLTSHIIDETWTLTPGFEKEINDLLVQHENKTSNQVVVLLTSSLEDENLEEYSLRVAETWKLGQKGKDNGVLLFIAKDDRKLRIEVGYGLEGTLTDVLCHRIIEQEIKPSFKAGDFEEGIRNGVHKILGAIAGTYTIPPPKDYSYLGPLAFLGEMDGGGENIPITVRIFGSLFVFGILGVFTYLAANLPYFGWVLYFFLFPFWSLFPIALHGPDIGIIIFLTYAIGMGLWKLYHLLTPHGRKRMKEKESAYGGSGRSSGGGFSSGGWSSSSSGSSSFGGGGGSFGGGGSSGSW</sequence>
<feature type="transmembrane region" description="Helical" evidence="2">
    <location>
        <begin position="250"/>
        <end position="270"/>
    </location>
</feature>
<protein>
    <recommendedName>
        <fullName evidence="3">TPM domain-containing protein</fullName>
    </recommendedName>
</protein>
<dbReference type="Gene3D" id="3.10.310.50">
    <property type="match status" value="1"/>
</dbReference>
<dbReference type="Proteomes" id="UP000245263">
    <property type="component" value="Chromosome 1"/>
</dbReference>
<evidence type="ECO:0000259" key="3">
    <source>
        <dbReference type="Pfam" id="PF04536"/>
    </source>
</evidence>
<name>A0ABM7UG84_9LEPT</name>
<evidence type="ECO:0000256" key="2">
    <source>
        <dbReference type="SAM" id="Phobius"/>
    </source>
</evidence>
<keyword evidence="2" id="KW-0472">Membrane</keyword>
<dbReference type="EMBL" id="AP025028">
    <property type="protein sequence ID" value="BDA77495.1"/>
    <property type="molecule type" value="Genomic_DNA"/>
</dbReference>
<dbReference type="PANTHER" id="PTHR30373:SF2">
    <property type="entry name" value="UPF0603 PROTEIN YGCG"/>
    <property type="match status" value="1"/>
</dbReference>
<feature type="transmembrane region" description="Helical" evidence="2">
    <location>
        <begin position="202"/>
        <end position="220"/>
    </location>
</feature>
<feature type="compositionally biased region" description="Gly residues" evidence="1">
    <location>
        <begin position="286"/>
        <end position="298"/>
    </location>
</feature>
<evidence type="ECO:0000313" key="5">
    <source>
        <dbReference type="Proteomes" id="UP000245263"/>
    </source>
</evidence>
<accession>A0ABM7UG84</accession>
<evidence type="ECO:0000313" key="4">
    <source>
        <dbReference type="EMBL" id="BDA77495.1"/>
    </source>
</evidence>
<gene>
    <name evidence="4" type="ORF">LPTSP3_g04250</name>
</gene>
<dbReference type="InterPro" id="IPR007621">
    <property type="entry name" value="TPM_dom"/>
</dbReference>
<organism evidence="4 5">
    <name type="scientific">Leptospira kobayashii</name>
    <dbReference type="NCBI Taxonomy" id="1917830"/>
    <lineage>
        <taxon>Bacteria</taxon>
        <taxon>Pseudomonadati</taxon>
        <taxon>Spirochaetota</taxon>
        <taxon>Spirochaetia</taxon>
        <taxon>Leptospirales</taxon>
        <taxon>Leptospiraceae</taxon>
        <taxon>Leptospira</taxon>
    </lineage>
</organism>
<evidence type="ECO:0000256" key="1">
    <source>
        <dbReference type="SAM" id="MobiDB-lite"/>
    </source>
</evidence>
<keyword evidence="5" id="KW-1185">Reference proteome</keyword>
<dbReference type="RefSeq" id="WP_109022083.1">
    <property type="nucleotide sequence ID" value="NZ_AP025028.1"/>
</dbReference>
<feature type="compositionally biased region" description="Low complexity" evidence="1">
    <location>
        <begin position="299"/>
        <end position="309"/>
    </location>
</feature>
<feature type="domain" description="TPM" evidence="3">
    <location>
        <begin position="41"/>
        <end position="161"/>
    </location>
</feature>